<dbReference type="Gene3D" id="1.10.30.50">
    <property type="match status" value="1"/>
</dbReference>
<evidence type="ECO:0000313" key="3">
    <source>
        <dbReference type="EMBL" id="QOL54483.1"/>
    </source>
</evidence>
<keyword evidence="3" id="KW-0378">Hydrolase</keyword>
<dbReference type="GO" id="GO:0008270">
    <property type="term" value="F:zinc ion binding"/>
    <property type="evidence" value="ECO:0007669"/>
    <property type="project" value="InterPro"/>
</dbReference>
<dbReference type="Pfam" id="PF01844">
    <property type="entry name" value="HNH"/>
    <property type="match status" value="1"/>
</dbReference>
<proteinExistence type="predicted"/>
<feature type="domain" description="HNH" evidence="2">
    <location>
        <begin position="46"/>
        <end position="86"/>
    </location>
</feature>
<organism evidence="3 4">
    <name type="scientific">Bifidobacterium longum subsp. longum</name>
    <dbReference type="NCBI Taxonomy" id="1679"/>
    <lineage>
        <taxon>Bacteria</taxon>
        <taxon>Bacillati</taxon>
        <taxon>Actinomycetota</taxon>
        <taxon>Actinomycetes</taxon>
        <taxon>Bifidobacteriales</taxon>
        <taxon>Bifidobacteriaceae</taxon>
        <taxon>Bifidobacterium</taxon>
    </lineage>
</organism>
<feature type="region of interest" description="Disordered" evidence="1">
    <location>
        <begin position="84"/>
        <end position="111"/>
    </location>
</feature>
<feature type="compositionally biased region" description="Basic and acidic residues" evidence="1">
    <location>
        <begin position="84"/>
        <end position="104"/>
    </location>
</feature>
<dbReference type="RefSeq" id="WP_131299469.1">
    <property type="nucleotide sequence ID" value="NZ_CP062943.1"/>
</dbReference>
<protein>
    <submittedName>
        <fullName evidence="3">HNH endonuclease</fullName>
    </submittedName>
</protein>
<dbReference type="InterPro" id="IPR002711">
    <property type="entry name" value="HNH"/>
</dbReference>
<dbReference type="GO" id="GO:0003676">
    <property type="term" value="F:nucleic acid binding"/>
    <property type="evidence" value="ECO:0007669"/>
    <property type="project" value="InterPro"/>
</dbReference>
<reference evidence="3 4" key="1">
    <citation type="submission" date="2020-10" db="EMBL/GenBank/DDBJ databases">
        <title>Genome sequencing of Bifidobacterium longum subsp. longum KCTC 5915.</title>
        <authorList>
            <person name="Kim J."/>
        </authorList>
    </citation>
    <scope>NUCLEOTIDE SEQUENCE [LARGE SCALE GENOMIC DNA]</scope>
    <source>
        <strain evidence="3 4">KCTC 5915</strain>
    </source>
</reference>
<sequence length="111" mass="13239">MAWSSSNRDARFNPGWERTRKRILERDHHRCQWIVTDWHTGAKHICGYPANEVDHKVRAKNGEPDDDSPSNLWALCPYHHKQKTARESGEARVEKRRSREEAEWYSRPAFR</sequence>
<dbReference type="Proteomes" id="UP000593918">
    <property type="component" value="Chromosome"/>
</dbReference>
<evidence type="ECO:0000313" key="4">
    <source>
        <dbReference type="Proteomes" id="UP000593918"/>
    </source>
</evidence>
<dbReference type="EMBL" id="CP062943">
    <property type="protein sequence ID" value="QOL54483.1"/>
    <property type="molecule type" value="Genomic_DNA"/>
</dbReference>
<keyword evidence="3" id="KW-0540">Nuclease</keyword>
<dbReference type="InterPro" id="IPR003615">
    <property type="entry name" value="HNH_nuc"/>
</dbReference>
<accession>A0A7L9UH91</accession>
<dbReference type="AlphaFoldDB" id="A0A7L9UH91"/>
<dbReference type="CDD" id="cd00085">
    <property type="entry name" value="HNHc"/>
    <property type="match status" value="1"/>
</dbReference>
<dbReference type="GO" id="GO:0004519">
    <property type="term" value="F:endonuclease activity"/>
    <property type="evidence" value="ECO:0007669"/>
    <property type="project" value="UniProtKB-KW"/>
</dbReference>
<evidence type="ECO:0000256" key="1">
    <source>
        <dbReference type="SAM" id="MobiDB-lite"/>
    </source>
</evidence>
<keyword evidence="3" id="KW-0255">Endonuclease</keyword>
<gene>
    <name evidence="3" type="ORF">BL5915_06370</name>
</gene>
<evidence type="ECO:0000259" key="2">
    <source>
        <dbReference type="Pfam" id="PF01844"/>
    </source>
</evidence>
<name>A0A7L9UH91_BIFLL</name>